<keyword evidence="1" id="KW-0378">Hydrolase</keyword>
<keyword evidence="2" id="KW-1185">Reference proteome</keyword>
<dbReference type="Proteomes" id="UP000008370">
    <property type="component" value="Unassembled WGS sequence"/>
</dbReference>
<accession>K5WI52</accession>
<reference evidence="1 2" key="1">
    <citation type="journal article" date="2012" name="BMC Genomics">
        <title>Comparative genomics of the white-rot fungi, Phanerochaete carnosa and P. chrysosporium, to elucidate the genetic basis of the distinct wood types they colonize.</title>
        <authorList>
            <person name="Suzuki H."/>
            <person name="MacDonald J."/>
            <person name="Syed K."/>
            <person name="Salamov A."/>
            <person name="Hori C."/>
            <person name="Aerts A."/>
            <person name="Henrissat B."/>
            <person name="Wiebenga A."/>
            <person name="vanKuyk P.A."/>
            <person name="Barry K."/>
            <person name="Lindquist E."/>
            <person name="LaButti K."/>
            <person name="Lapidus A."/>
            <person name="Lucas S."/>
            <person name="Coutinho P."/>
            <person name="Gong Y."/>
            <person name="Samejima M."/>
            <person name="Mahadevan R."/>
            <person name="Abou-Zaid M."/>
            <person name="de Vries R.P."/>
            <person name="Igarashi K."/>
            <person name="Yadav J.S."/>
            <person name="Grigoriev I.V."/>
            <person name="Master E.R."/>
        </authorList>
    </citation>
    <scope>NUCLEOTIDE SEQUENCE [LARGE SCALE GENOMIC DNA]</scope>
    <source>
        <strain evidence="1 2">HHB-10118-sp</strain>
    </source>
</reference>
<name>K5WI52_PHACS</name>
<evidence type="ECO:0000313" key="1">
    <source>
        <dbReference type="EMBL" id="EKM49897.1"/>
    </source>
</evidence>
<dbReference type="HOGENOM" id="CLU_138698_0_0_1"/>
<gene>
    <name evidence="1" type="ORF">PHACADRAFT_265650</name>
</gene>
<dbReference type="KEGG" id="pco:PHACADRAFT_265650"/>
<dbReference type="InParanoid" id="K5WI52"/>
<dbReference type="AlphaFoldDB" id="K5WI52"/>
<organism evidence="1 2">
    <name type="scientific">Phanerochaete carnosa (strain HHB-10118-sp)</name>
    <name type="common">White-rot fungus</name>
    <name type="synonym">Peniophora carnosa</name>
    <dbReference type="NCBI Taxonomy" id="650164"/>
    <lineage>
        <taxon>Eukaryota</taxon>
        <taxon>Fungi</taxon>
        <taxon>Dikarya</taxon>
        <taxon>Basidiomycota</taxon>
        <taxon>Agaricomycotina</taxon>
        <taxon>Agaricomycetes</taxon>
        <taxon>Polyporales</taxon>
        <taxon>Phanerochaetaceae</taxon>
        <taxon>Phanerochaete</taxon>
    </lineage>
</organism>
<proteinExistence type="predicted"/>
<protein>
    <submittedName>
        <fullName evidence="1">Glycoside hydrolase family 79 protein</fullName>
    </submittedName>
</protein>
<sequence length="86" mass="8934">MASIDYSSTYLRTHELGMSYNLLESPAGVAGGASVGSTNTNTNFYAMLAVAGALVNTNRSRILDLSIDGSQSNYSAAHAATPSTTR</sequence>
<dbReference type="GO" id="GO:0016787">
    <property type="term" value="F:hydrolase activity"/>
    <property type="evidence" value="ECO:0007669"/>
    <property type="project" value="UniProtKB-KW"/>
</dbReference>
<dbReference type="RefSeq" id="XP_007401946.1">
    <property type="nucleotide sequence ID" value="XM_007401884.1"/>
</dbReference>
<dbReference type="OrthoDB" id="2796951at2759"/>
<evidence type="ECO:0000313" key="2">
    <source>
        <dbReference type="Proteomes" id="UP000008370"/>
    </source>
</evidence>
<dbReference type="EMBL" id="JH930480">
    <property type="protein sequence ID" value="EKM49897.1"/>
    <property type="molecule type" value="Genomic_DNA"/>
</dbReference>
<dbReference type="GeneID" id="18919152"/>